<dbReference type="InterPro" id="IPR029026">
    <property type="entry name" value="tRNA_m1G_MTases_N"/>
</dbReference>
<evidence type="ECO:0000259" key="12">
    <source>
        <dbReference type="Pfam" id="PF04452"/>
    </source>
</evidence>
<dbReference type="InterPro" id="IPR046886">
    <property type="entry name" value="RsmE_MTase_dom"/>
</dbReference>
<keyword evidence="6 10" id="KW-0808">Transferase</keyword>
<comment type="subcellular location">
    <subcellularLocation>
        <location evidence="1 10">Cytoplasm</location>
    </subcellularLocation>
</comment>
<organism evidence="14 15">
    <name type="scientific">Eiseniibacteriota bacterium</name>
    <dbReference type="NCBI Taxonomy" id="2212470"/>
    <lineage>
        <taxon>Bacteria</taxon>
        <taxon>Candidatus Eiseniibacteriota</taxon>
    </lineage>
</organism>
<dbReference type="Pfam" id="PF04452">
    <property type="entry name" value="Methyltrans_RNA"/>
    <property type="match status" value="1"/>
</dbReference>
<feature type="region of interest" description="Disordered" evidence="11">
    <location>
        <begin position="1"/>
        <end position="39"/>
    </location>
</feature>
<dbReference type="AlphaFoldDB" id="A0A538SJL0"/>
<evidence type="ECO:0000256" key="1">
    <source>
        <dbReference type="ARBA" id="ARBA00004496"/>
    </source>
</evidence>
<dbReference type="InterPro" id="IPR029028">
    <property type="entry name" value="Alpha/beta_knot_MTases"/>
</dbReference>
<dbReference type="CDD" id="cd18084">
    <property type="entry name" value="RsmE-like"/>
    <property type="match status" value="1"/>
</dbReference>
<evidence type="ECO:0000256" key="8">
    <source>
        <dbReference type="ARBA" id="ARBA00025699"/>
    </source>
</evidence>
<comment type="function">
    <text evidence="8 10">Specifically methylates the N3 position of the uracil ring of uridine 1498 (m3U1498) in 16S rRNA. Acts on the fully assembled 30S ribosomal subunit.</text>
</comment>
<evidence type="ECO:0000259" key="13">
    <source>
        <dbReference type="Pfam" id="PF20260"/>
    </source>
</evidence>
<dbReference type="Pfam" id="PF20260">
    <property type="entry name" value="PUA_4"/>
    <property type="match status" value="1"/>
</dbReference>
<feature type="domain" description="Ribosomal RNA small subunit methyltransferase E PUA-like" evidence="13">
    <location>
        <begin position="56"/>
        <end position="92"/>
    </location>
</feature>
<comment type="caution">
    <text evidence="14">The sequence shown here is derived from an EMBL/GenBank/DDBJ whole genome shotgun (WGS) entry which is preliminary data.</text>
</comment>
<keyword evidence="4 10" id="KW-0698">rRNA processing</keyword>
<comment type="catalytic activity">
    <reaction evidence="9 10">
        <text>uridine(1498) in 16S rRNA + S-adenosyl-L-methionine = N(3)-methyluridine(1498) in 16S rRNA + S-adenosyl-L-homocysteine + H(+)</text>
        <dbReference type="Rhea" id="RHEA:42920"/>
        <dbReference type="Rhea" id="RHEA-COMP:10283"/>
        <dbReference type="Rhea" id="RHEA-COMP:10284"/>
        <dbReference type="ChEBI" id="CHEBI:15378"/>
        <dbReference type="ChEBI" id="CHEBI:57856"/>
        <dbReference type="ChEBI" id="CHEBI:59789"/>
        <dbReference type="ChEBI" id="CHEBI:65315"/>
        <dbReference type="ChEBI" id="CHEBI:74502"/>
        <dbReference type="EC" id="2.1.1.193"/>
    </reaction>
</comment>
<dbReference type="Gene3D" id="3.40.1280.10">
    <property type="match status" value="1"/>
</dbReference>
<keyword evidence="5 10" id="KW-0489">Methyltransferase</keyword>
<reference evidence="14 15" key="1">
    <citation type="journal article" date="2019" name="Nat. Microbiol.">
        <title>Mediterranean grassland soil C-N compound turnover is dependent on rainfall and depth, and is mediated by genomically divergent microorganisms.</title>
        <authorList>
            <person name="Diamond S."/>
            <person name="Andeer P.F."/>
            <person name="Li Z."/>
            <person name="Crits-Christoph A."/>
            <person name="Burstein D."/>
            <person name="Anantharaman K."/>
            <person name="Lane K.R."/>
            <person name="Thomas B.C."/>
            <person name="Pan C."/>
            <person name="Northen T.R."/>
            <person name="Banfield J.F."/>
        </authorList>
    </citation>
    <scope>NUCLEOTIDE SEQUENCE [LARGE SCALE GENOMIC DNA]</scope>
    <source>
        <strain evidence="14">WS_3</strain>
    </source>
</reference>
<evidence type="ECO:0000313" key="14">
    <source>
        <dbReference type="EMBL" id="TMQ51560.1"/>
    </source>
</evidence>
<dbReference type="GO" id="GO:0005737">
    <property type="term" value="C:cytoplasm"/>
    <property type="evidence" value="ECO:0007669"/>
    <property type="project" value="UniProtKB-SubCell"/>
</dbReference>
<evidence type="ECO:0000256" key="6">
    <source>
        <dbReference type="ARBA" id="ARBA00022679"/>
    </source>
</evidence>
<dbReference type="NCBIfam" id="TIGR00046">
    <property type="entry name" value="RsmE family RNA methyltransferase"/>
    <property type="match status" value="1"/>
</dbReference>
<comment type="similarity">
    <text evidence="2 10">Belongs to the RNA methyltransferase RsmE family.</text>
</comment>
<evidence type="ECO:0000256" key="10">
    <source>
        <dbReference type="PIRNR" id="PIRNR015601"/>
    </source>
</evidence>
<dbReference type="InterPro" id="IPR015947">
    <property type="entry name" value="PUA-like_sf"/>
</dbReference>
<keyword evidence="7 10" id="KW-0949">S-adenosyl-L-methionine</keyword>
<gene>
    <name evidence="14" type="ORF">E6K73_05445</name>
</gene>
<evidence type="ECO:0000256" key="3">
    <source>
        <dbReference type="ARBA" id="ARBA00022490"/>
    </source>
</evidence>
<sequence>MPNAGSSRNWAAPRASGLHGPARCRSSEGRTLLRGDGAPSRVYAPELGEPGSTLVLSAEESHYLVRVCRARPGDRTEATDGRGGVASLRLVSVAGGVEAEVEASSRTTRRRRAWVLCGAPEGSRADWLVEKLAELGVERWQPVDCERGAWTRATGRVERWRRLAVAGLRQARRCHLLEVMDPAEIGTALVGVPEGAAGWLASREGAREVGRSDPDRVAVGVIGPAGGLTAAEEGGIQALGFSRICLSDGRLRTETAALAWSVWWSMSG</sequence>
<keyword evidence="3 10" id="KW-0963">Cytoplasm</keyword>
<name>A0A538SJL0_UNCEI</name>
<dbReference type="Proteomes" id="UP000320184">
    <property type="component" value="Unassembled WGS sequence"/>
</dbReference>
<evidence type="ECO:0000256" key="11">
    <source>
        <dbReference type="SAM" id="MobiDB-lite"/>
    </source>
</evidence>
<protein>
    <recommendedName>
        <fullName evidence="10">Ribosomal RNA small subunit methyltransferase E</fullName>
        <ecNumber evidence="10">2.1.1.193</ecNumber>
    </recommendedName>
</protein>
<accession>A0A538SJL0</accession>
<evidence type="ECO:0000256" key="9">
    <source>
        <dbReference type="ARBA" id="ARBA00047944"/>
    </source>
</evidence>
<dbReference type="EMBL" id="VBOT01000067">
    <property type="protein sequence ID" value="TMQ51560.1"/>
    <property type="molecule type" value="Genomic_DNA"/>
</dbReference>
<evidence type="ECO:0000256" key="7">
    <source>
        <dbReference type="ARBA" id="ARBA00022691"/>
    </source>
</evidence>
<dbReference type="EC" id="2.1.1.193" evidence="10"/>
<dbReference type="InterPro" id="IPR006700">
    <property type="entry name" value="RsmE"/>
</dbReference>
<feature type="domain" description="Ribosomal RNA small subunit methyltransferase E methyltransferase" evidence="12">
    <location>
        <begin position="112"/>
        <end position="260"/>
    </location>
</feature>
<dbReference type="PANTHER" id="PTHR30027">
    <property type="entry name" value="RIBOSOMAL RNA SMALL SUBUNIT METHYLTRANSFERASE E"/>
    <property type="match status" value="1"/>
</dbReference>
<dbReference type="SUPFAM" id="SSF88697">
    <property type="entry name" value="PUA domain-like"/>
    <property type="match status" value="1"/>
</dbReference>
<evidence type="ECO:0000256" key="5">
    <source>
        <dbReference type="ARBA" id="ARBA00022603"/>
    </source>
</evidence>
<evidence type="ECO:0000256" key="2">
    <source>
        <dbReference type="ARBA" id="ARBA00005528"/>
    </source>
</evidence>
<dbReference type="GO" id="GO:0070042">
    <property type="term" value="F:rRNA (uridine-N3-)-methyltransferase activity"/>
    <property type="evidence" value="ECO:0007669"/>
    <property type="project" value="TreeGrafter"/>
</dbReference>
<dbReference type="PIRSF" id="PIRSF015601">
    <property type="entry name" value="MTase_slr0722"/>
    <property type="match status" value="1"/>
</dbReference>
<evidence type="ECO:0000256" key="4">
    <source>
        <dbReference type="ARBA" id="ARBA00022552"/>
    </source>
</evidence>
<proteinExistence type="inferred from homology"/>
<dbReference type="GO" id="GO:0070475">
    <property type="term" value="P:rRNA base methylation"/>
    <property type="evidence" value="ECO:0007669"/>
    <property type="project" value="TreeGrafter"/>
</dbReference>
<dbReference type="PANTHER" id="PTHR30027:SF3">
    <property type="entry name" value="16S RRNA (URACIL(1498)-N(3))-METHYLTRANSFERASE"/>
    <property type="match status" value="1"/>
</dbReference>
<dbReference type="SUPFAM" id="SSF75217">
    <property type="entry name" value="alpha/beta knot"/>
    <property type="match status" value="1"/>
</dbReference>
<dbReference type="InterPro" id="IPR046887">
    <property type="entry name" value="RsmE_PUA-like"/>
</dbReference>
<evidence type="ECO:0000313" key="15">
    <source>
        <dbReference type="Proteomes" id="UP000320184"/>
    </source>
</evidence>